<protein>
    <recommendedName>
        <fullName evidence="1">Type IX secretion system protein PorV domain-containing protein</fullName>
    </recommendedName>
</protein>
<keyword evidence="3" id="KW-1185">Reference proteome</keyword>
<dbReference type="SUPFAM" id="SSF56935">
    <property type="entry name" value="Porins"/>
    <property type="match status" value="1"/>
</dbReference>
<dbReference type="InterPro" id="IPR047799">
    <property type="entry name" value="T9SS_OM_PorV"/>
</dbReference>
<dbReference type="InterPro" id="IPR045741">
    <property type="entry name" value="PorV"/>
</dbReference>
<dbReference type="NCBIfam" id="NF033710">
    <property type="entry name" value="T9SS_OM_PorV"/>
    <property type="match status" value="1"/>
</dbReference>
<dbReference type="EMBL" id="FOJM01000016">
    <property type="protein sequence ID" value="SFA56516.1"/>
    <property type="molecule type" value="Genomic_DNA"/>
</dbReference>
<evidence type="ECO:0000259" key="1">
    <source>
        <dbReference type="Pfam" id="PF19572"/>
    </source>
</evidence>
<feature type="domain" description="Type IX secretion system protein PorV" evidence="1">
    <location>
        <begin position="49"/>
        <end position="284"/>
    </location>
</feature>
<dbReference type="Gene3D" id="2.40.160.60">
    <property type="entry name" value="Outer membrane protein transport protein (OMPP1/FadL/TodX)"/>
    <property type="match status" value="1"/>
</dbReference>
<proteinExistence type="predicted"/>
<dbReference type="RefSeq" id="WP_134204231.1">
    <property type="nucleotide sequence ID" value="NZ_FOJM01000016.1"/>
</dbReference>
<reference evidence="3" key="1">
    <citation type="submission" date="2016-10" db="EMBL/GenBank/DDBJ databases">
        <authorList>
            <person name="Varghese N."/>
            <person name="Submissions S."/>
        </authorList>
    </citation>
    <scope>NUCLEOTIDE SEQUENCE [LARGE SCALE GENOMIC DNA]</scope>
    <source>
        <strain evidence="3">DSM 18130</strain>
    </source>
</reference>
<evidence type="ECO:0000313" key="2">
    <source>
        <dbReference type="EMBL" id="SFA56516.1"/>
    </source>
</evidence>
<evidence type="ECO:0000313" key="3">
    <source>
        <dbReference type="Proteomes" id="UP000198836"/>
    </source>
</evidence>
<organism evidence="2 3">
    <name type="scientific">Pedobacter suwonensis</name>
    <dbReference type="NCBI Taxonomy" id="332999"/>
    <lineage>
        <taxon>Bacteria</taxon>
        <taxon>Pseudomonadati</taxon>
        <taxon>Bacteroidota</taxon>
        <taxon>Sphingobacteriia</taxon>
        <taxon>Sphingobacteriales</taxon>
        <taxon>Sphingobacteriaceae</taxon>
        <taxon>Pedobacter</taxon>
    </lineage>
</organism>
<dbReference type="NCBIfam" id="NF033709">
    <property type="entry name" value="PorV_fam"/>
    <property type="match status" value="1"/>
</dbReference>
<dbReference type="Pfam" id="PF19572">
    <property type="entry name" value="PorV"/>
    <property type="match status" value="1"/>
</dbReference>
<name>A0A1I0U045_9SPHI</name>
<sequence>MYKPIFTLPNIFNSQLFGLAAFLIFGIYGGAAGAQSIENIRVDGSRSSNLLTSVPFLLITPQARAGAMGNAGVAIDADANSPSLNTAALANLKEVSSGFSFNYSPWLKNLTQGISLSFLSGYYRIDQRNTIAGSFRYFSIGDVNFFDDNQQELGIFNPNEFAVDVDYARSFGPEFSLGGGVRFIYSNLYSGRFTSGGQTGSGKAVAVDVSGLYRKEGYLFGGATVWSAGFSISNIGTKISYNIGDSPYFLPANLRIGGAATVVGQESKLILALDLNKLLVPTQPVYDANRNILNGVDPDRSVPSGIFGSFSDAPGGLNEEWQEVGISTGLEFSFKEKFAIRAGYNYQNPNKGDNSYLTLGAGFKYNVLTVDFSYLAGSVNSSPLANTLRFGLQFAFSKKRHVPN</sequence>
<accession>A0A1I0U045</accession>
<dbReference type="Proteomes" id="UP000198836">
    <property type="component" value="Unassembled WGS sequence"/>
</dbReference>
<gene>
    <name evidence="2" type="ORF">SAMN04488511_11622</name>
</gene>
<dbReference type="AlphaFoldDB" id="A0A1I0U045"/>
<dbReference type="STRING" id="332999.SAMN04488511_11622"/>
<dbReference type="OrthoDB" id="9758448at2"/>